<dbReference type="SUPFAM" id="SSF48403">
    <property type="entry name" value="Ankyrin repeat"/>
    <property type="match status" value="1"/>
</dbReference>
<organism evidence="6 7">
    <name type="scientific">Tropilaelaps mercedesae</name>
    <dbReference type="NCBI Taxonomy" id="418985"/>
    <lineage>
        <taxon>Eukaryota</taxon>
        <taxon>Metazoa</taxon>
        <taxon>Ecdysozoa</taxon>
        <taxon>Arthropoda</taxon>
        <taxon>Chelicerata</taxon>
        <taxon>Arachnida</taxon>
        <taxon>Acari</taxon>
        <taxon>Parasitiformes</taxon>
        <taxon>Mesostigmata</taxon>
        <taxon>Gamasina</taxon>
        <taxon>Dermanyssoidea</taxon>
        <taxon>Laelapidae</taxon>
        <taxon>Tropilaelaps</taxon>
    </lineage>
</organism>
<sequence length="80" mass="9315">MTPLHRAVILNNVASVKFLVNKFPETINARDRVGITNETDISECHRFKLFGGELVERWRHRIHHSEFRNRALMQSTCGPD</sequence>
<evidence type="ECO:0000256" key="2">
    <source>
        <dbReference type="ARBA" id="ARBA00022483"/>
    </source>
</evidence>
<evidence type="ECO:0000256" key="4">
    <source>
        <dbReference type="ARBA" id="ARBA00023028"/>
    </source>
</evidence>
<dbReference type="Pfam" id="PF00023">
    <property type="entry name" value="Ank"/>
    <property type="match status" value="1"/>
</dbReference>
<dbReference type="GO" id="GO:0044218">
    <property type="term" value="C:other organism cell membrane"/>
    <property type="evidence" value="ECO:0007669"/>
    <property type="project" value="UniProtKB-KW"/>
</dbReference>
<dbReference type="InterPro" id="IPR002110">
    <property type="entry name" value="Ankyrin_rpt"/>
</dbReference>
<dbReference type="GO" id="GO:0044231">
    <property type="term" value="C:host cell presynaptic membrane"/>
    <property type="evidence" value="ECO:0007669"/>
    <property type="project" value="UniProtKB-KW"/>
</dbReference>
<comment type="caution">
    <text evidence="6">The sequence shown here is derived from an EMBL/GenBank/DDBJ whole genome shotgun (WGS) entry which is preliminary data.</text>
</comment>
<gene>
    <name evidence="6" type="ORF">BIW11_10932</name>
</gene>
<dbReference type="OrthoDB" id="5812470at2759"/>
<dbReference type="InterPro" id="IPR036770">
    <property type="entry name" value="Ankyrin_rpt-contain_sf"/>
</dbReference>
<dbReference type="EMBL" id="MNPL01014301">
    <property type="protein sequence ID" value="OQR71531.1"/>
    <property type="molecule type" value="Genomic_DNA"/>
</dbReference>
<comment type="subcellular location">
    <subcellularLocation>
        <location evidence="1">Target cell membrane</location>
    </subcellularLocation>
</comment>
<dbReference type="Proteomes" id="UP000192247">
    <property type="component" value="Unassembled WGS sequence"/>
</dbReference>
<evidence type="ECO:0000256" key="5">
    <source>
        <dbReference type="ARBA" id="ARBA00023298"/>
    </source>
</evidence>
<name>A0A1V9XDR1_9ACAR</name>
<keyword evidence="4" id="KW-0638">Presynaptic neurotoxin</keyword>
<dbReference type="AlphaFoldDB" id="A0A1V9XDR1"/>
<accession>A0A1V9XDR1</accession>
<dbReference type="InParanoid" id="A0A1V9XDR1"/>
<keyword evidence="7" id="KW-1185">Reference proteome</keyword>
<keyword evidence="4" id="KW-0528">Neurotoxin</keyword>
<protein>
    <submittedName>
        <fullName evidence="6">Uncharacterized protein</fullName>
    </submittedName>
</protein>
<keyword evidence="2" id="KW-0268">Exocytosis</keyword>
<keyword evidence="4" id="KW-0800">Toxin</keyword>
<proteinExistence type="predicted"/>
<evidence type="ECO:0000313" key="7">
    <source>
        <dbReference type="Proteomes" id="UP000192247"/>
    </source>
</evidence>
<reference evidence="6 7" key="1">
    <citation type="journal article" date="2017" name="Gigascience">
        <title>Draft genome of the honey bee ectoparasitic mite, Tropilaelaps mercedesae, is shaped by the parasitic life history.</title>
        <authorList>
            <person name="Dong X."/>
            <person name="Armstrong S.D."/>
            <person name="Xia D."/>
            <person name="Makepeace B.L."/>
            <person name="Darby A.C."/>
            <person name="Kadowaki T."/>
        </authorList>
    </citation>
    <scope>NUCLEOTIDE SEQUENCE [LARGE SCALE GENOMIC DNA]</scope>
    <source>
        <strain evidence="6">Wuxi-XJTLU</strain>
    </source>
</reference>
<evidence type="ECO:0000256" key="3">
    <source>
        <dbReference type="ARBA" id="ARBA00022537"/>
    </source>
</evidence>
<keyword evidence="5" id="KW-1053">Target membrane</keyword>
<dbReference type="GO" id="GO:0006887">
    <property type="term" value="P:exocytosis"/>
    <property type="evidence" value="ECO:0007669"/>
    <property type="project" value="UniProtKB-KW"/>
</dbReference>
<evidence type="ECO:0000313" key="6">
    <source>
        <dbReference type="EMBL" id="OQR71531.1"/>
    </source>
</evidence>
<keyword evidence="5" id="KW-0472">Membrane</keyword>
<evidence type="ECO:0000256" key="1">
    <source>
        <dbReference type="ARBA" id="ARBA00004175"/>
    </source>
</evidence>
<keyword evidence="3" id="KW-1052">Target cell membrane</keyword>